<dbReference type="InterPro" id="IPR036397">
    <property type="entry name" value="RNaseH_sf"/>
</dbReference>
<dbReference type="Proteomes" id="UP000187609">
    <property type="component" value="Unassembled WGS sequence"/>
</dbReference>
<proteinExistence type="predicted"/>
<comment type="caution">
    <text evidence="2">The sequence shown here is derived from an EMBL/GenBank/DDBJ whole genome shotgun (WGS) entry which is preliminary data.</text>
</comment>
<dbReference type="PANTHER" id="PTHR33710">
    <property type="entry name" value="BNAC02G09200D PROTEIN"/>
    <property type="match status" value="1"/>
</dbReference>
<dbReference type="Gene3D" id="3.30.420.10">
    <property type="entry name" value="Ribonuclease H-like superfamily/Ribonuclease H"/>
    <property type="match status" value="1"/>
</dbReference>
<dbReference type="Gene3D" id="3.60.10.10">
    <property type="entry name" value="Endonuclease/exonuclease/phosphatase"/>
    <property type="match status" value="1"/>
</dbReference>
<dbReference type="CDD" id="cd06222">
    <property type="entry name" value="RNase_H_like"/>
    <property type="match status" value="1"/>
</dbReference>
<protein>
    <recommendedName>
        <fullName evidence="1">RNase H type-1 domain-containing protein</fullName>
    </recommendedName>
</protein>
<dbReference type="AlphaFoldDB" id="A0A1J6JS54"/>
<dbReference type="GO" id="GO:0004523">
    <property type="term" value="F:RNA-DNA hybrid ribonuclease activity"/>
    <property type="evidence" value="ECO:0007669"/>
    <property type="project" value="InterPro"/>
</dbReference>
<feature type="domain" description="RNase H type-1" evidence="1">
    <location>
        <begin position="410"/>
        <end position="459"/>
    </location>
</feature>
<name>A0A1J6JS54_NICAT</name>
<dbReference type="InterPro" id="IPR044730">
    <property type="entry name" value="RNase_H-like_dom_plant"/>
</dbReference>
<dbReference type="GO" id="GO:0003676">
    <property type="term" value="F:nucleic acid binding"/>
    <property type="evidence" value="ECO:0007669"/>
    <property type="project" value="InterPro"/>
</dbReference>
<sequence>VLEPFLDDTHLNHFKIQLSMHHATSNVNNKIWIFWDQEFQGSVLDSDEQQVTLELRHVEAAETFHISVIYAKCKPILRRPLWENLRLKSTTTHVPWCVIGDFNVIASIEEKIGGLPYQIHKSIDFLSMIEDCGLIDMGFYGPKYTWSNGRGPCAIVWKRLDRGMINDSWLTSFPATTITHLASSGSDHSPLLMEMHVRPKSSKKYFRFLNCWTDNPTFMPLVQAVWNTQIYGNPMWVFHQKAKILSSELSKWSRQEYGDIFQEAKDYEAKVKAAEELWAQTNSPTDREALHNLNAQYINHLKTEESVLKQKTQLHWFKDGDVNSKYFHSLIRGRRRKLFIHKIRNDDNEWIQGDECIGEAACEHFQNLFTDPGGIVREDLLSSISSIRSFQAKWYKDIPNLCLGSFPQSNSDGSALGNPGKIGAGIIIRDHNGNFIHAISSPLGTGTNNQAEVQAAHIGTGSKSVQLIHYQPVVLAYQMLILLGVYQLNIVSPSSPMSSLRPTPPFTALTSFRRPSVCSKSLMKLKEFQQHHTQLATNATTYASEWTVDIG</sequence>
<reference evidence="2" key="1">
    <citation type="submission" date="2016-11" db="EMBL/GenBank/DDBJ databases">
        <title>The genome of Nicotiana attenuata.</title>
        <authorList>
            <person name="Xu S."/>
            <person name="Brockmoeller T."/>
            <person name="Gaquerel E."/>
            <person name="Navarro A."/>
            <person name="Kuhl H."/>
            <person name="Gase K."/>
            <person name="Ling Z."/>
            <person name="Zhou W."/>
            <person name="Kreitzer C."/>
            <person name="Stanke M."/>
            <person name="Tang H."/>
            <person name="Lyons E."/>
            <person name="Pandey P."/>
            <person name="Pandey S.P."/>
            <person name="Timmermann B."/>
            <person name="Baldwin I.T."/>
        </authorList>
    </citation>
    <scope>NUCLEOTIDE SEQUENCE [LARGE SCALE GENOMIC DNA]</scope>
    <source>
        <strain evidence="2">UT</strain>
    </source>
</reference>
<dbReference type="PANTHER" id="PTHR33710:SF54">
    <property type="entry name" value="NON-LTR RETROELEMENT REVERSE TRANSCRIPTASE"/>
    <property type="match status" value="1"/>
</dbReference>
<dbReference type="STRING" id="49451.A0A1J6JS54"/>
<feature type="non-terminal residue" evidence="2">
    <location>
        <position position="551"/>
    </location>
</feature>
<evidence type="ECO:0000313" key="3">
    <source>
        <dbReference type="Proteomes" id="UP000187609"/>
    </source>
</evidence>
<dbReference type="InterPro" id="IPR012337">
    <property type="entry name" value="RNaseH-like_sf"/>
</dbReference>
<keyword evidence="3" id="KW-1185">Reference proteome</keyword>
<gene>
    <name evidence="2" type="ORF">A4A49_56076</name>
</gene>
<dbReference type="InterPro" id="IPR036691">
    <property type="entry name" value="Endo/exonu/phosph_ase_sf"/>
</dbReference>
<dbReference type="SUPFAM" id="SSF53098">
    <property type="entry name" value="Ribonuclease H-like"/>
    <property type="match status" value="1"/>
</dbReference>
<dbReference type="EMBL" id="MJEQ01005126">
    <property type="protein sequence ID" value="OIT20578.1"/>
    <property type="molecule type" value="Genomic_DNA"/>
</dbReference>
<feature type="non-terminal residue" evidence="2">
    <location>
        <position position="1"/>
    </location>
</feature>
<evidence type="ECO:0000259" key="1">
    <source>
        <dbReference type="Pfam" id="PF13456"/>
    </source>
</evidence>
<dbReference type="Gramene" id="OIT20578">
    <property type="protein sequence ID" value="OIT20578"/>
    <property type="gene ID" value="A4A49_56076"/>
</dbReference>
<evidence type="ECO:0000313" key="2">
    <source>
        <dbReference type="EMBL" id="OIT20578.1"/>
    </source>
</evidence>
<dbReference type="Pfam" id="PF13456">
    <property type="entry name" value="RVT_3"/>
    <property type="match status" value="1"/>
</dbReference>
<dbReference type="SUPFAM" id="SSF56219">
    <property type="entry name" value="DNase I-like"/>
    <property type="match status" value="1"/>
</dbReference>
<accession>A0A1J6JS54</accession>
<dbReference type="OMA" id="NEIMSSH"/>
<organism evidence="2 3">
    <name type="scientific">Nicotiana attenuata</name>
    <name type="common">Coyote tobacco</name>
    <dbReference type="NCBI Taxonomy" id="49451"/>
    <lineage>
        <taxon>Eukaryota</taxon>
        <taxon>Viridiplantae</taxon>
        <taxon>Streptophyta</taxon>
        <taxon>Embryophyta</taxon>
        <taxon>Tracheophyta</taxon>
        <taxon>Spermatophyta</taxon>
        <taxon>Magnoliopsida</taxon>
        <taxon>eudicotyledons</taxon>
        <taxon>Gunneridae</taxon>
        <taxon>Pentapetalae</taxon>
        <taxon>asterids</taxon>
        <taxon>lamiids</taxon>
        <taxon>Solanales</taxon>
        <taxon>Solanaceae</taxon>
        <taxon>Nicotianoideae</taxon>
        <taxon>Nicotianeae</taxon>
        <taxon>Nicotiana</taxon>
    </lineage>
</organism>
<dbReference type="InterPro" id="IPR002156">
    <property type="entry name" value="RNaseH_domain"/>
</dbReference>